<sequence length="613" mass="70212">MGSVTAKQSKLLANTSARSDHMPVKPELIGQIEHAIAKEAEDDGLQWLRDEDDGSGAERLQLHKQMDQGYREASQEWAKAETALSKVLKSKREDQDDFHLPPCDDAKPQSAASSPAFCGLDPEERARRLEAVRAGASAEKARQLRFRASEAGKKLQDHAKRRLRVKISEILREVHRRQNLRQRQEKLKAFRAQRARQGLASGQALGDADHFALGLGEDLGLEDATPRRRCILESLGLEELDLVRKDPRWYLEADPEMEDAGGGNRERLIDFFTPARKDKHVSIECYAQRLRQRLAAACEVAFQDTQDTDSWQSLLGSWHSKGAHQSGMHSSGMSTCLPGDSQMSSVSIRREPIRDDKASPTMQKVWEKYRRKEERDAQVMEARRLAAEERMAKNAFKVSQQIRDYASTQSKYKELHQQRLQEAVERKAAREAEVQERLAVMDEFKLRRMRRALTVADEKLEQKRDRVTEGLEVWEAGVVRSQLRAHAQERRARDALRASQEAYHARLEKVGETRSEKTESQAQKNDKLKARIQVSLMQQLEEQRKLECDRQAVATEEKLEAARLRRFRDSNKYNFLEKAFGEQVKFDHKFSFTPTLKDGWHLKGNLSSSAPTL</sequence>
<feature type="region of interest" description="Disordered" evidence="2">
    <location>
        <begin position="507"/>
        <end position="526"/>
    </location>
</feature>
<dbReference type="AlphaFoldDB" id="A0AA36HNS7"/>
<feature type="region of interest" description="Disordered" evidence="2">
    <location>
        <begin position="1"/>
        <end position="24"/>
    </location>
</feature>
<evidence type="ECO:0000313" key="4">
    <source>
        <dbReference type="Proteomes" id="UP001178507"/>
    </source>
</evidence>
<evidence type="ECO:0000256" key="1">
    <source>
        <dbReference type="SAM" id="Coils"/>
    </source>
</evidence>
<evidence type="ECO:0000313" key="3">
    <source>
        <dbReference type="EMBL" id="CAJ1372574.1"/>
    </source>
</evidence>
<keyword evidence="1" id="KW-0175">Coiled coil</keyword>
<comment type="caution">
    <text evidence="3">The sequence shown here is derived from an EMBL/GenBank/DDBJ whole genome shotgun (WGS) entry which is preliminary data.</text>
</comment>
<dbReference type="Proteomes" id="UP001178507">
    <property type="component" value="Unassembled WGS sequence"/>
</dbReference>
<feature type="compositionally biased region" description="Polar residues" evidence="2">
    <location>
        <begin position="1"/>
        <end position="17"/>
    </location>
</feature>
<feature type="region of interest" description="Disordered" evidence="2">
    <location>
        <begin position="90"/>
        <end position="117"/>
    </location>
</feature>
<gene>
    <name evidence="3" type="ORF">EVOR1521_LOCUS2617</name>
</gene>
<evidence type="ECO:0000256" key="2">
    <source>
        <dbReference type="SAM" id="MobiDB-lite"/>
    </source>
</evidence>
<dbReference type="EMBL" id="CAUJNA010000142">
    <property type="protein sequence ID" value="CAJ1372574.1"/>
    <property type="molecule type" value="Genomic_DNA"/>
</dbReference>
<keyword evidence="4" id="KW-1185">Reference proteome</keyword>
<accession>A0AA36HNS7</accession>
<protein>
    <submittedName>
        <fullName evidence="3">Uncharacterized protein</fullName>
    </submittedName>
</protein>
<reference evidence="3" key="1">
    <citation type="submission" date="2023-08" db="EMBL/GenBank/DDBJ databases">
        <authorList>
            <person name="Chen Y."/>
            <person name="Shah S."/>
            <person name="Dougan E. K."/>
            <person name="Thang M."/>
            <person name="Chan C."/>
        </authorList>
    </citation>
    <scope>NUCLEOTIDE SEQUENCE</scope>
</reference>
<name>A0AA36HNS7_9DINO</name>
<proteinExistence type="predicted"/>
<feature type="compositionally biased region" description="Basic and acidic residues" evidence="2">
    <location>
        <begin position="90"/>
        <end position="107"/>
    </location>
</feature>
<feature type="coiled-coil region" evidence="1">
    <location>
        <begin position="370"/>
        <end position="466"/>
    </location>
</feature>
<organism evidence="3 4">
    <name type="scientific">Effrenium voratum</name>
    <dbReference type="NCBI Taxonomy" id="2562239"/>
    <lineage>
        <taxon>Eukaryota</taxon>
        <taxon>Sar</taxon>
        <taxon>Alveolata</taxon>
        <taxon>Dinophyceae</taxon>
        <taxon>Suessiales</taxon>
        <taxon>Symbiodiniaceae</taxon>
        <taxon>Effrenium</taxon>
    </lineage>
</organism>